<keyword evidence="14" id="KW-1208">Phospholipid metabolism</keyword>
<proteinExistence type="inferred from homology"/>
<feature type="transmembrane region" description="Helical" evidence="19">
    <location>
        <begin position="97"/>
        <end position="118"/>
    </location>
</feature>
<feature type="binding site" evidence="16">
    <location>
        <position position="70"/>
    </location>
    <ligand>
        <name>substrate</name>
    </ligand>
</feature>
<dbReference type="PANTHER" id="PTHR34299">
    <property type="entry name" value="DIACYLGLYCEROL KINASE"/>
    <property type="match status" value="1"/>
</dbReference>
<dbReference type="InterPro" id="IPR000829">
    <property type="entry name" value="DAGK"/>
</dbReference>
<evidence type="ECO:0000256" key="18">
    <source>
        <dbReference type="PIRSR" id="PIRSR600829-4"/>
    </source>
</evidence>
<dbReference type="Gene3D" id="1.10.287.3610">
    <property type="match status" value="1"/>
</dbReference>
<comment type="similarity">
    <text evidence="2">Belongs to the bacterial diacylglycerol kinase family.</text>
</comment>
<keyword evidence="4" id="KW-0444">Lipid biosynthesis</keyword>
<evidence type="ECO:0000256" key="7">
    <source>
        <dbReference type="ARBA" id="ARBA00022741"/>
    </source>
</evidence>
<feature type="binding site" evidence="17">
    <location>
        <begin position="95"/>
        <end position="96"/>
    </location>
    <ligand>
        <name>ATP</name>
        <dbReference type="ChEBI" id="CHEBI:30616"/>
    </ligand>
</feature>
<comment type="cofactor">
    <cofactor evidence="18">
        <name>Mg(2+)</name>
        <dbReference type="ChEBI" id="CHEBI:18420"/>
    </cofactor>
    <text evidence="18">Mn(2+), Zn(2+), Cd(2+) and Co(2+) support activity to lesser extents.</text>
</comment>
<evidence type="ECO:0000256" key="6">
    <source>
        <dbReference type="ARBA" id="ARBA00022692"/>
    </source>
</evidence>
<keyword evidence="18" id="KW-0460">Magnesium</keyword>
<dbReference type="RefSeq" id="WP_188463478.1">
    <property type="nucleotide sequence ID" value="NZ_BMFQ01000002.1"/>
</dbReference>
<dbReference type="AlphaFoldDB" id="A0A917LMD2"/>
<evidence type="ECO:0000256" key="11">
    <source>
        <dbReference type="ARBA" id="ARBA00023098"/>
    </source>
</evidence>
<evidence type="ECO:0000313" key="20">
    <source>
        <dbReference type="EMBL" id="GGG44505.1"/>
    </source>
</evidence>
<keyword evidence="5" id="KW-0808">Transferase</keyword>
<sequence length="122" mass="13439">MTKKESFFVNRLKSIGFAFRGARLLILTESSIKIQVCIGIIMTIIGFLVGLSPTEWIIQTITIGLIIALEGLNTAIEEVADFIHPEFHPKIGLIKDLAAGAVFIFAMIAIIVGCIIYFPKIF</sequence>
<evidence type="ECO:0000256" key="8">
    <source>
        <dbReference type="ARBA" id="ARBA00022777"/>
    </source>
</evidence>
<evidence type="ECO:0000256" key="12">
    <source>
        <dbReference type="ARBA" id="ARBA00023136"/>
    </source>
</evidence>
<keyword evidence="18" id="KW-0479">Metal-binding</keyword>
<evidence type="ECO:0000256" key="1">
    <source>
        <dbReference type="ARBA" id="ARBA00004651"/>
    </source>
</evidence>
<dbReference type="EMBL" id="BMFQ01000002">
    <property type="protein sequence ID" value="GGG44505.1"/>
    <property type="molecule type" value="Genomic_DNA"/>
</dbReference>
<evidence type="ECO:0000256" key="5">
    <source>
        <dbReference type="ARBA" id="ARBA00022679"/>
    </source>
</evidence>
<comment type="subcellular location">
    <subcellularLocation>
        <location evidence="1">Cell membrane</location>
        <topology evidence="1">Multi-pass membrane protein</topology>
    </subcellularLocation>
</comment>
<keyword evidence="6 19" id="KW-0812">Transmembrane</keyword>
<feature type="active site" description="Proton acceptor" evidence="15">
    <location>
        <position position="70"/>
    </location>
</feature>
<reference evidence="20" key="2">
    <citation type="submission" date="2020-09" db="EMBL/GenBank/DDBJ databases">
        <authorList>
            <person name="Sun Q."/>
            <person name="Zhou Y."/>
        </authorList>
    </citation>
    <scope>NUCLEOTIDE SEQUENCE</scope>
    <source>
        <strain evidence="20">CGMCC 1.12751</strain>
    </source>
</reference>
<evidence type="ECO:0000256" key="17">
    <source>
        <dbReference type="PIRSR" id="PIRSR600829-3"/>
    </source>
</evidence>
<keyword evidence="21" id="KW-1185">Reference proteome</keyword>
<feature type="binding site" evidence="17">
    <location>
        <position position="29"/>
    </location>
    <ligand>
        <name>ATP</name>
        <dbReference type="ChEBI" id="CHEBI:30616"/>
    </ligand>
</feature>
<evidence type="ECO:0000256" key="3">
    <source>
        <dbReference type="ARBA" id="ARBA00022475"/>
    </source>
</evidence>
<dbReference type="PANTHER" id="PTHR34299:SF1">
    <property type="entry name" value="DIACYLGLYCEROL KINASE"/>
    <property type="match status" value="1"/>
</dbReference>
<evidence type="ECO:0000256" key="9">
    <source>
        <dbReference type="ARBA" id="ARBA00022840"/>
    </source>
</evidence>
<dbReference type="InterPro" id="IPR036945">
    <property type="entry name" value="DAGK_sf"/>
</dbReference>
<accession>A0A917LMD2</accession>
<dbReference type="GO" id="GO:0005524">
    <property type="term" value="F:ATP binding"/>
    <property type="evidence" value="ECO:0007669"/>
    <property type="project" value="UniProtKB-KW"/>
</dbReference>
<evidence type="ECO:0000256" key="15">
    <source>
        <dbReference type="PIRSR" id="PIRSR600829-1"/>
    </source>
</evidence>
<name>A0A917LMD2_9FLAO</name>
<dbReference type="InterPro" id="IPR033717">
    <property type="entry name" value="UDPK"/>
</dbReference>
<keyword evidence="3" id="KW-1003">Cell membrane</keyword>
<protein>
    <submittedName>
        <fullName evidence="20">Diacylglycerol kinase</fullName>
    </submittedName>
</protein>
<dbReference type="CDD" id="cd14265">
    <property type="entry name" value="UDPK_IM_like"/>
    <property type="match status" value="1"/>
</dbReference>
<keyword evidence="7 17" id="KW-0547">Nucleotide-binding</keyword>
<evidence type="ECO:0000256" key="14">
    <source>
        <dbReference type="ARBA" id="ARBA00023264"/>
    </source>
</evidence>
<dbReference type="GO" id="GO:0046872">
    <property type="term" value="F:metal ion binding"/>
    <property type="evidence" value="ECO:0007669"/>
    <property type="project" value="UniProtKB-KW"/>
</dbReference>
<keyword evidence="9 17" id="KW-0067">ATP-binding</keyword>
<dbReference type="Proteomes" id="UP000625976">
    <property type="component" value="Unassembled WGS sequence"/>
</dbReference>
<dbReference type="GO" id="GO:0008654">
    <property type="term" value="P:phospholipid biosynthetic process"/>
    <property type="evidence" value="ECO:0007669"/>
    <property type="project" value="UniProtKB-KW"/>
</dbReference>
<reference evidence="20" key="1">
    <citation type="journal article" date="2014" name="Int. J. Syst. Evol. Microbiol.">
        <title>Complete genome sequence of Corynebacterium casei LMG S-19264T (=DSM 44701T), isolated from a smear-ripened cheese.</title>
        <authorList>
            <consortium name="US DOE Joint Genome Institute (JGI-PGF)"/>
            <person name="Walter F."/>
            <person name="Albersmeier A."/>
            <person name="Kalinowski J."/>
            <person name="Ruckert C."/>
        </authorList>
    </citation>
    <scope>NUCLEOTIDE SEQUENCE</scope>
    <source>
        <strain evidence="20">CGMCC 1.12751</strain>
    </source>
</reference>
<organism evidence="20 21">
    <name type="scientific">Bizionia arctica</name>
    <dbReference type="NCBI Taxonomy" id="1495645"/>
    <lineage>
        <taxon>Bacteria</taxon>
        <taxon>Pseudomonadati</taxon>
        <taxon>Bacteroidota</taxon>
        <taxon>Flavobacteriia</taxon>
        <taxon>Flavobacteriales</taxon>
        <taxon>Flavobacteriaceae</taxon>
        <taxon>Bizionia</taxon>
    </lineage>
</organism>
<evidence type="ECO:0000256" key="4">
    <source>
        <dbReference type="ARBA" id="ARBA00022516"/>
    </source>
</evidence>
<evidence type="ECO:0000256" key="19">
    <source>
        <dbReference type="SAM" id="Phobius"/>
    </source>
</evidence>
<keyword evidence="8 20" id="KW-0418">Kinase</keyword>
<gene>
    <name evidence="20" type="primary">dgkA</name>
    <name evidence="20" type="ORF">GCM10010976_15140</name>
</gene>
<evidence type="ECO:0000256" key="13">
    <source>
        <dbReference type="ARBA" id="ARBA00023209"/>
    </source>
</evidence>
<evidence type="ECO:0000256" key="16">
    <source>
        <dbReference type="PIRSR" id="PIRSR600829-2"/>
    </source>
</evidence>
<feature type="binding site" evidence="17">
    <location>
        <begin position="86"/>
        <end position="88"/>
    </location>
    <ligand>
        <name>ATP</name>
        <dbReference type="ChEBI" id="CHEBI:30616"/>
    </ligand>
</feature>
<feature type="transmembrane region" description="Helical" evidence="19">
    <location>
        <begin position="21"/>
        <end position="50"/>
    </location>
</feature>
<comment type="caution">
    <text evidence="20">The sequence shown here is derived from an EMBL/GenBank/DDBJ whole genome shotgun (WGS) entry which is preliminary data.</text>
</comment>
<dbReference type="Pfam" id="PF01219">
    <property type="entry name" value="DAGK_prokar"/>
    <property type="match status" value="1"/>
</dbReference>
<evidence type="ECO:0000256" key="2">
    <source>
        <dbReference type="ARBA" id="ARBA00005967"/>
    </source>
</evidence>
<keyword evidence="12 19" id="KW-0472">Membrane</keyword>
<evidence type="ECO:0000256" key="10">
    <source>
        <dbReference type="ARBA" id="ARBA00022989"/>
    </source>
</evidence>
<keyword evidence="11" id="KW-0443">Lipid metabolism</keyword>
<feature type="binding site" evidence="17">
    <location>
        <position position="77"/>
    </location>
    <ligand>
        <name>ATP</name>
        <dbReference type="ChEBI" id="CHEBI:30616"/>
    </ligand>
</feature>
<evidence type="ECO:0000313" key="21">
    <source>
        <dbReference type="Proteomes" id="UP000625976"/>
    </source>
</evidence>
<dbReference type="GO" id="GO:0016301">
    <property type="term" value="F:kinase activity"/>
    <property type="evidence" value="ECO:0007669"/>
    <property type="project" value="UniProtKB-KW"/>
</dbReference>
<keyword evidence="10 19" id="KW-1133">Transmembrane helix</keyword>
<dbReference type="GO" id="GO:0005886">
    <property type="term" value="C:plasma membrane"/>
    <property type="evidence" value="ECO:0007669"/>
    <property type="project" value="UniProtKB-SubCell"/>
</dbReference>
<feature type="binding site" evidence="18">
    <location>
        <position position="29"/>
    </location>
    <ligand>
        <name>a divalent metal cation</name>
        <dbReference type="ChEBI" id="CHEBI:60240"/>
    </ligand>
</feature>
<keyword evidence="13" id="KW-0594">Phospholipid biosynthesis</keyword>
<feature type="binding site" evidence="18">
    <location>
        <position position="77"/>
    </location>
    <ligand>
        <name>a divalent metal cation</name>
        <dbReference type="ChEBI" id="CHEBI:60240"/>
    </ligand>
</feature>